<proteinExistence type="predicted"/>
<comment type="caution">
    <text evidence="2">The sequence shown here is derived from an EMBL/GenBank/DDBJ whole genome shotgun (WGS) entry which is preliminary data.</text>
</comment>
<dbReference type="EMBL" id="AZBU02000003">
    <property type="protein sequence ID" value="TKR87026.1"/>
    <property type="molecule type" value="Genomic_DNA"/>
</dbReference>
<reference evidence="2 3" key="2">
    <citation type="journal article" date="2019" name="G3 (Bethesda)">
        <title>Hybrid Assembly of the Genome of the Entomopathogenic Nematode Steinernema carpocapsae Identifies the X-Chromosome.</title>
        <authorList>
            <person name="Serra L."/>
            <person name="Macchietto M."/>
            <person name="Macias-Munoz A."/>
            <person name="McGill C.J."/>
            <person name="Rodriguez I.M."/>
            <person name="Rodriguez B."/>
            <person name="Murad R."/>
            <person name="Mortazavi A."/>
        </authorList>
    </citation>
    <scope>NUCLEOTIDE SEQUENCE [LARGE SCALE GENOMIC DNA]</scope>
    <source>
        <strain evidence="2 3">ALL</strain>
    </source>
</reference>
<keyword evidence="3" id="KW-1185">Reference proteome</keyword>
<evidence type="ECO:0000313" key="2">
    <source>
        <dbReference type="EMBL" id="TKR87026.1"/>
    </source>
</evidence>
<sequence length="122" mass="13541">MKRLIALADPNSVLRQEDFHAGTDTTPAEQSTVVAEGIPKNRCCPNKPFSKVRDGLGGSFGFGKHEASFLRTKGTFECRRLPAKDPGRCGVVLGGEELYRNRLDLNKTKGRERERGSARRRP</sequence>
<gene>
    <name evidence="2" type="ORF">L596_011503</name>
</gene>
<dbReference type="AlphaFoldDB" id="A0A4U5NUI7"/>
<evidence type="ECO:0000256" key="1">
    <source>
        <dbReference type="SAM" id="MobiDB-lite"/>
    </source>
</evidence>
<feature type="region of interest" description="Disordered" evidence="1">
    <location>
        <begin position="103"/>
        <end position="122"/>
    </location>
</feature>
<name>A0A4U5NUI7_STECR</name>
<dbReference type="Proteomes" id="UP000298663">
    <property type="component" value="Unassembled WGS sequence"/>
</dbReference>
<organism evidence="2 3">
    <name type="scientific">Steinernema carpocapsae</name>
    <name type="common">Entomopathogenic nematode</name>
    <dbReference type="NCBI Taxonomy" id="34508"/>
    <lineage>
        <taxon>Eukaryota</taxon>
        <taxon>Metazoa</taxon>
        <taxon>Ecdysozoa</taxon>
        <taxon>Nematoda</taxon>
        <taxon>Chromadorea</taxon>
        <taxon>Rhabditida</taxon>
        <taxon>Tylenchina</taxon>
        <taxon>Panagrolaimomorpha</taxon>
        <taxon>Strongyloidoidea</taxon>
        <taxon>Steinernematidae</taxon>
        <taxon>Steinernema</taxon>
    </lineage>
</organism>
<accession>A0A4U5NUI7</accession>
<evidence type="ECO:0000313" key="3">
    <source>
        <dbReference type="Proteomes" id="UP000298663"/>
    </source>
</evidence>
<reference evidence="2 3" key="1">
    <citation type="journal article" date="2015" name="Genome Biol.">
        <title>Comparative genomics of Steinernema reveals deeply conserved gene regulatory networks.</title>
        <authorList>
            <person name="Dillman A.R."/>
            <person name="Macchietto M."/>
            <person name="Porter C.F."/>
            <person name="Rogers A."/>
            <person name="Williams B."/>
            <person name="Antoshechkin I."/>
            <person name="Lee M.M."/>
            <person name="Goodwin Z."/>
            <person name="Lu X."/>
            <person name="Lewis E.E."/>
            <person name="Goodrich-Blair H."/>
            <person name="Stock S.P."/>
            <person name="Adams B.J."/>
            <person name="Sternberg P.W."/>
            <person name="Mortazavi A."/>
        </authorList>
    </citation>
    <scope>NUCLEOTIDE SEQUENCE [LARGE SCALE GENOMIC DNA]</scope>
    <source>
        <strain evidence="2 3">ALL</strain>
    </source>
</reference>
<protein>
    <submittedName>
        <fullName evidence="2">Uncharacterized protein</fullName>
    </submittedName>
</protein>